<evidence type="ECO:0000259" key="3">
    <source>
        <dbReference type="Pfam" id="PF12850"/>
    </source>
</evidence>
<reference evidence="4 5" key="1">
    <citation type="submission" date="2024-03" db="EMBL/GenBank/DDBJ databases">
        <title>Human intestinal bacterial collection.</title>
        <authorList>
            <person name="Pauvert C."/>
            <person name="Hitch T.C.A."/>
            <person name="Clavel T."/>
        </authorList>
    </citation>
    <scope>NUCLEOTIDE SEQUENCE [LARGE SCALE GENOMIC DNA]</scope>
    <source>
        <strain evidence="4 5">CLA-JM-H11</strain>
    </source>
</reference>
<dbReference type="RefSeq" id="WP_349214059.1">
    <property type="nucleotide sequence ID" value="NZ_JBBMFA010000018.1"/>
</dbReference>
<gene>
    <name evidence="4" type="ORF">WMO24_00390</name>
</gene>
<dbReference type="InterPro" id="IPR024654">
    <property type="entry name" value="Calcineurin-like_PHP_lpxH"/>
</dbReference>
<dbReference type="Proteomes" id="UP001477672">
    <property type="component" value="Unassembled WGS sequence"/>
</dbReference>
<evidence type="ECO:0000313" key="4">
    <source>
        <dbReference type="EMBL" id="MEQ2518908.1"/>
    </source>
</evidence>
<sequence>MKLLVLSDSHGEAGRLSAALDAHPDALDVVFLGDGARDVETIEGAYPERRFYCVRGNCDFASFLPAEGLVPFGGMNFYYTHGHLHGVKTGLELLADQARQMGAQVALYGHTHRARMERWNSLVLFNPGSISSDRGSGSYGILTVQDGKLDAAFGVVD</sequence>
<dbReference type="InterPro" id="IPR000979">
    <property type="entry name" value="Phosphodiesterase_MJ0936/Vps29"/>
</dbReference>
<accession>A0ABV1GBL6</accession>
<organism evidence="4 5">
    <name type="scientific">Ruthenibacterium intestinale</name>
    <dbReference type="NCBI Taxonomy" id="3133163"/>
    <lineage>
        <taxon>Bacteria</taxon>
        <taxon>Bacillati</taxon>
        <taxon>Bacillota</taxon>
        <taxon>Clostridia</taxon>
        <taxon>Eubacteriales</taxon>
        <taxon>Oscillospiraceae</taxon>
        <taxon>Ruthenibacterium</taxon>
    </lineage>
</organism>
<dbReference type="InterPro" id="IPR029052">
    <property type="entry name" value="Metallo-depent_PP-like"/>
</dbReference>
<evidence type="ECO:0000313" key="5">
    <source>
        <dbReference type="Proteomes" id="UP001477672"/>
    </source>
</evidence>
<protein>
    <recommendedName>
        <fullName evidence="2">Phosphoesterase</fullName>
        <ecNumber evidence="2">3.1.4.-</ecNumber>
    </recommendedName>
</protein>
<dbReference type="SUPFAM" id="SSF56300">
    <property type="entry name" value="Metallo-dependent phosphatases"/>
    <property type="match status" value="1"/>
</dbReference>
<name>A0ABV1GBL6_9FIRM</name>
<evidence type="ECO:0000256" key="1">
    <source>
        <dbReference type="ARBA" id="ARBA00008950"/>
    </source>
</evidence>
<proteinExistence type="inferred from homology"/>
<dbReference type="Pfam" id="PF12850">
    <property type="entry name" value="Metallophos_2"/>
    <property type="match status" value="1"/>
</dbReference>
<comment type="cofactor">
    <cofactor evidence="2">
        <name>a divalent metal cation</name>
        <dbReference type="ChEBI" id="CHEBI:60240"/>
    </cofactor>
</comment>
<dbReference type="Gene3D" id="3.60.21.10">
    <property type="match status" value="1"/>
</dbReference>
<dbReference type="EMBL" id="JBBMFA010000018">
    <property type="protein sequence ID" value="MEQ2518908.1"/>
    <property type="molecule type" value="Genomic_DNA"/>
</dbReference>
<keyword evidence="5" id="KW-1185">Reference proteome</keyword>
<dbReference type="EC" id="3.1.4.-" evidence="2"/>
<comment type="similarity">
    <text evidence="1 2">Belongs to the metallophosphoesterase superfamily. YfcE family.</text>
</comment>
<dbReference type="NCBIfam" id="TIGR00040">
    <property type="entry name" value="yfcE"/>
    <property type="match status" value="1"/>
</dbReference>
<dbReference type="PANTHER" id="PTHR11124">
    <property type="entry name" value="VACUOLAR SORTING PROTEIN VPS29"/>
    <property type="match status" value="1"/>
</dbReference>
<comment type="caution">
    <text evidence="4">The sequence shown here is derived from an EMBL/GenBank/DDBJ whole genome shotgun (WGS) entry which is preliminary data.</text>
</comment>
<feature type="domain" description="Calcineurin-like phosphoesterase" evidence="3">
    <location>
        <begin position="1"/>
        <end position="146"/>
    </location>
</feature>
<evidence type="ECO:0000256" key="2">
    <source>
        <dbReference type="RuleBase" id="RU362039"/>
    </source>
</evidence>
<keyword evidence="2" id="KW-0479">Metal-binding</keyword>